<dbReference type="Pfam" id="PF21077">
    <property type="entry name" value="GDH_ACT3"/>
    <property type="match status" value="1"/>
</dbReference>
<reference evidence="7 8" key="1">
    <citation type="submission" date="2018-11" db="EMBL/GenBank/DDBJ databases">
        <title>Genomic Encyclopedia of Type Strains, Phase IV (KMG-IV): sequencing the most valuable type-strain genomes for metagenomic binning, comparative biology and taxonomic classification.</title>
        <authorList>
            <person name="Goeker M."/>
        </authorList>
    </citation>
    <scope>NUCLEOTIDE SEQUENCE [LARGE SCALE GENOMIC DNA]</scope>
    <source>
        <strain evidence="7 8">DSM 100275</strain>
    </source>
</reference>
<dbReference type="PANTHER" id="PTHR43403">
    <property type="entry name" value="NAD-SPECIFIC GLUTAMATE DEHYDROGENASE"/>
    <property type="match status" value="1"/>
</dbReference>
<dbReference type="SUPFAM" id="SSF51735">
    <property type="entry name" value="NAD(P)-binding Rossmann-fold domains"/>
    <property type="match status" value="1"/>
</dbReference>
<feature type="domain" description="NAD-glutamate dehydrogenase ACT2" evidence="5">
    <location>
        <begin position="407"/>
        <end position="496"/>
    </location>
</feature>
<feature type="domain" description="NAD-glutamate dehydrogenase N-terminal ACT1" evidence="4">
    <location>
        <begin position="35"/>
        <end position="177"/>
    </location>
</feature>
<dbReference type="Gene3D" id="3.40.50.720">
    <property type="entry name" value="NAD(P)-binding Rossmann-like Domain"/>
    <property type="match status" value="1"/>
</dbReference>
<dbReference type="InterPro" id="IPR024727">
    <property type="entry name" value="NAD_Glu_DH_N_ACT1"/>
</dbReference>
<dbReference type="InterPro" id="IPR049058">
    <property type="entry name" value="NAD_Glu_DH_HM2"/>
</dbReference>
<dbReference type="InterPro" id="IPR036291">
    <property type="entry name" value="NAD(P)-bd_dom_sf"/>
</dbReference>
<dbReference type="Pfam" id="PF21076">
    <property type="entry name" value="GDH_ACT2"/>
    <property type="match status" value="1"/>
</dbReference>
<keyword evidence="1" id="KW-0560">Oxidoreductase</keyword>
<dbReference type="InterPro" id="IPR049062">
    <property type="entry name" value="NAD_Glu_DH_ACT2"/>
</dbReference>
<dbReference type="InterPro" id="IPR007780">
    <property type="entry name" value="NAD_Glu_DH_bac"/>
</dbReference>
<dbReference type="EMBL" id="RJVI01000001">
    <property type="protein sequence ID" value="ROR35039.1"/>
    <property type="molecule type" value="Genomic_DNA"/>
</dbReference>
<dbReference type="Pfam" id="PF21078">
    <property type="entry name" value="GDH_HM3"/>
    <property type="match status" value="1"/>
</dbReference>
<comment type="caution">
    <text evidence="7">The sequence shown here is derived from an EMBL/GenBank/DDBJ whole genome shotgun (WGS) entry which is preliminary data.</text>
</comment>
<accession>A0A3N1Y896</accession>
<evidence type="ECO:0000259" key="2">
    <source>
        <dbReference type="Pfam" id="PF05088"/>
    </source>
</evidence>
<proteinExistence type="predicted"/>
<dbReference type="RefSeq" id="WP_211331875.1">
    <property type="nucleotide sequence ID" value="NZ_RJVI01000001.1"/>
</dbReference>
<dbReference type="Pfam" id="PF21073">
    <property type="entry name" value="GDH_HM1"/>
    <property type="match status" value="1"/>
</dbReference>
<dbReference type="InterPro" id="IPR049064">
    <property type="entry name" value="NAD_Glu_DH_ACT3"/>
</dbReference>
<dbReference type="Pfam" id="PF21074">
    <property type="entry name" value="GDH_C"/>
    <property type="match status" value="1"/>
</dbReference>
<evidence type="ECO:0000313" key="7">
    <source>
        <dbReference type="EMBL" id="ROR35039.1"/>
    </source>
</evidence>
<dbReference type="InterPro" id="IPR049059">
    <property type="entry name" value="NAD_Glu_DH_HM1"/>
</dbReference>
<evidence type="ECO:0000259" key="6">
    <source>
        <dbReference type="Pfam" id="PF21077"/>
    </source>
</evidence>
<gene>
    <name evidence="7" type="ORF">EDC57_0956</name>
</gene>
<dbReference type="Pfam" id="PF21079">
    <property type="entry name" value="GDH_HM2"/>
    <property type="match status" value="1"/>
</dbReference>
<evidence type="ECO:0000259" key="3">
    <source>
        <dbReference type="Pfam" id="PF21074"/>
    </source>
</evidence>
<keyword evidence="8" id="KW-1185">Reference proteome</keyword>
<dbReference type="InterPro" id="IPR048381">
    <property type="entry name" value="GDH_C"/>
</dbReference>
<feature type="domain" description="NAD-glutamate dehydrogenase ACT3" evidence="6">
    <location>
        <begin position="552"/>
        <end position="626"/>
    </location>
</feature>
<dbReference type="Pfam" id="PF05088">
    <property type="entry name" value="Bac_GDH_CD"/>
    <property type="match status" value="1"/>
</dbReference>
<dbReference type="InterPro" id="IPR046346">
    <property type="entry name" value="Aminoacid_DH-like_N_sf"/>
</dbReference>
<dbReference type="InterPro" id="IPR049056">
    <property type="entry name" value="NAD_Glu_DH_HM3"/>
</dbReference>
<sequence length="1617" mass="180855">MLAQREAEKRERIEALAARARTELEGGEGETAARFIELYYRWVDPRDVVARAPQDLYGAALAHWHLARRRRPGETRIRIYNPDFEEHGWESTHTVVEAVLEDMPFIVDSLRMELARHGFAVHVVIHPVLRVRRDGEGVLEAVLGEGGDGEGQAEAVTHIEVDRCVDPDVLMALERDLLRVLGDVRAAVEDWGAMRARLRETADGIDPARLPLDPAQVEEDRAFLRWLAEDHFVFLGSRDYVLESTAHGDTLRVVPGSGLGILREDPAEGISTSFSLLPPAVQRLARVPQLLILTKGNARATVHRPTHIDYVGIKRFDEAGRVVGERRFLGLYTSAAYHASPWQVPLLRRKVQAVLERAGLDPRSHDGKALRHILETYPRDELIQAPVEQLYDIALGILHLQERQQVRLFVRPDPYQRFVSCLVYVPRDAYHTGVRRQMVEILRRAWDGTDVEFTVEISESALARVHFVVRTAPGGIPEVDPEAVERRLAEAARTWEERLREALVERFGEGRGVRLFRRWGGAFPAGYREHYDGRVAAHDIEHMEALGPRRRLGMHLYRPLDAPSGALRFKLYSLGGPVPLAQALPVLEHMGVRVVFEHPYKLQPEGREVTWIHNFGLHHDDDEALMAEDLRERFQEAFARVWAGEADDDAFNRLVLAARLDWREVALLRGIARYLRQLGLHFSHSYMASALADNPGIARRLVQLFHVRLDPAREGEREARAERWAAQIRQAIDQVASLDQDRILREFLHVVLAVLRTNYYRLAAEGRTGDALALKIDTSRLETAPEPRPAFEIFVYATRVEGVHLRGGRVARGGIRWSDRLEDYRTEILGLMKAQQVKNAVIVPVGAKGGFVVKRMPAEGGREARAAEVEACYTGFIRALLDVTDNIVDGEVVAPPHVVRHDGDDPYLVVAADKGTATFSDLANRVAAEYGFWLGDAFASGGSVGYDHKKLGITARGAWEGVKRHFRELGLDIQSQDFTVVGIGDMGGDVFGNGMLLSRHIRLVAAFNHQHIFLDPDPDPEASFRERERLFRTPHATWADYDPACLSEGGGVFARSQKWIPLSEPVRRRLGVEAERMTPNELIRAILCAPVDLLWNGGIGTFVRASWERDADVGDRANDAVRVSAAQLRCRVVGEGGNLGLTQAARVEFALRGGRINTDFVDNSGGVDCSDHEVNIKILLDRAVAAGELTLKRRNALLMEVVEDVVARVLSHNYRRTQALSLAEARAAALLPEHARFIRALEREGLLDRALEGLPGDEALGERRAEGRGLTRPELAVLHAYAKIAVKRALLAEGVAEDPYLRRELADYFPEPLRGPFAAFMEQHPLRREIIVTHVVNGMVNRVGSTFVHRLHEETGAGAADVARAYTVVREVFALRPLWQEVEALDNRVAAAVQLEMLAATEDLAERAALWLLRNRPQPMSIEETVARYLDGVAALGAALPRALVPEDRRRHREAVRRLTRARVPAALAARVAALAHMDAALDLVEVCLASGHAMAFAAEAHFALGERLGLRWLRDQLEGLGVEGHWQRMAVATLREDLHRQQSALVTGMLAGCRERCRSARLVEAWLAHNEAALARWRSLLGDLRAAGALELAMFSVALRELRDLVERCRPLERLP</sequence>
<evidence type="ECO:0000256" key="1">
    <source>
        <dbReference type="ARBA" id="ARBA00023002"/>
    </source>
</evidence>
<dbReference type="PIRSF" id="PIRSF036761">
    <property type="entry name" value="GDH_Mll4104"/>
    <property type="match status" value="1"/>
</dbReference>
<dbReference type="SUPFAM" id="SSF53223">
    <property type="entry name" value="Aminoacid dehydrogenase-like, N-terminal domain"/>
    <property type="match status" value="1"/>
</dbReference>
<dbReference type="PANTHER" id="PTHR43403:SF1">
    <property type="entry name" value="NAD-SPECIFIC GLUTAMATE DEHYDROGENASE"/>
    <property type="match status" value="1"/>
</dbReference>
<feature type="domain" description="NAD-glutamate dehydrogenase catalytic" evidence="2">
    <location>
        <begin position="727"/>
        <end position="1222"/>
    </location>
</feature>
<evidence type="ECO:0000259" key="5">
    <source>
        <dbReference type="Pfam" id="PF21076"/>
    </source>
</evidence>
<name>A0A3N1Y896_9GAMM</name>
<protein>
    <submittedName>
        <fullName evidence="7">Glutamate dehydrogenase (NAD)</fullName>
    </submittedName>
</protein>
<dbReference type="GO" id="GO:0004352">
    <property type="term" value="F:glutamate dehydrogenase (NAD+) activity"/>
    <property type="evidence" value="ECO:0007669"/>
    <property type="project" value="InterPro"/>
</dbReference>
<dbReference type="Proteomes" id="UP000276634">
    <property type="component" value="Unassembled WGS sequence"/>
</dbReference>
<feature type="domain" description="NAD-specific glutamate dehydrogenase C-terminal" evidence="3">
    <location>
        <begin position="1267"/>
        <end position="1605"/>
    </location>
</feature>
<dbReference type="GO" id="GO:0006538">
    <property type="term" value="P:L-glutamate catabolic process"/>
    <property type="evidence" value="ECO:0007669"/>
    <property type="project" value="InterPro"/>
</dbReference>
<organism evidence="7 8">
    <name type="scientific">Inmirania thermothiophila</name>
    <dbReference type="NCBI Taxonomy" id="1750597"/>
    <lineage>
        <taxon>Bacteria</taxon>
        <taxon>Pseudomonadati</taxon>
        <taxon>Pseudomonadota</taxon>
        <taxon>Gammaproteobacteria</taxon>
        <taxon>Chromatiales</taxon>
        <taxon>Ectothiorhodospiraceae</taxon>
        <taxon>Inmirania</taxon>
    </lineage>
</organism>
<dbReference type="GO" id="GO:0004069">
    <property type="term" value="F:L-aspartate:2-oxoglutarate aminotransferase activity"/>
    <property type="evidence" value="ECO:0007669"/>
    <property type="project" value="InterPro"/>
</dbReference>
<dbReference type="InterPro" id="IPR028971">
    <property type="entry name" value="NAD-GDH_cat"/>
</dbReference>
<evidence type="ECO:0000313" key="8">
    <source>
        <dbReference type="Proteomes" id="UP000276634"/>
    </source>
</evidence>
<evidence type="ECO:0000259" key="4">
    <source>
        <dbReference type="Pfam" id="PF21075"/>
    </source>
</evidence>
<dbReference type="Pfam" id="PF21075">
    <property type="entry name" value="GDH_ACT1"/>
    <property type="match status" value="1"/>
</dbReference>